<evidence type="ECO:0000313" key="1">
    <source>
        <dbReference type="EMBL" id="CAL1379338.1"/>
    </source>
</evidence>
<organism evidence="1 2">
    <name type="scientific">Linum trigynum</name>
    <dbReference type="NCBI Taxonomy" id="586398"/>
    <lineage>
        <taxon>Eukaryota</taxon>
        <taxon>Viridiplantae</taxon>
        <taxon>Streptophyta</taxon>
        <taxon>Embryophyta</taxon>
        <taxon>Tracheophyta</taxon>
        <taxon>Spermatophyta</taxon>
        <taxon>Magnoliopsida</taxon>
        <taxon>eudicotyledons</taxon>
        <taxon>Gunneridae</taxon>
        <taxon>Pentapetalae</taxon>
        <taxon>rosids</taxon>
        <taxon>fabids</taxon>
        <taxon>Malpighiales</taxon>
        <taxon>Linaceae</taxon>
        <taxon>Linum</taxon>
    </lineage>
</organism>
<dbReference type="AlphaFoldDB" id="A0AAV2E082"/>
<dbReference type="Proteomes" id="UP001497516">
    <property type="component" value="Chromosome 3"/>
</dbReference>
<protein>
    <submittedName>
        <fullName evidence="1">Uncharacterized protein</fullName>
    </submittedName>
</protein>
<gene>
    <name evidence="1" type="ORF">LTRI10_LOCUS20864</name>
</gene>
<accession>A0AAV2E082</accession>
<reference evidence="1 2" key="1">
    <citation type="submission" date="2024-04" db="EMBL/GenBank/DDBJ databases">
        <authorList>
            <person name="Fracassetti M."/>
        </authorList>
    </citation>
    <scope>NUCLEOTIDE SEQUENCE [LARGE SCALE GENOMIC DNA]</scope>
</reference>
<proteinExistence type="predicted"/>
<keyword evidence="2" id="KW-1185">Reference proteome</keyword>
<evidence type="ECO:0000313" key="2">
    <source>
        <dbReference type="Proteomes" id="UP001497516"/>
    </source>
</evidence>
<name>A0AAV2E082_9ROSI</name>
<sequence>MTKNMISLSLLDNKGFSFKGKGGVVYVCNSLRKVLKGMKRGTLYALQGNVLSDSATVASSQIHQEDMTTLWHMRLGDSSFFKEGSSLRAQGVEFGIL</sequence>
<dbReference type="EMBL" id="OZ034816">
    <property type="protein sequence ID" value="CAL1379338.1"/>
    <property type="molecule type" value="Genomic_DNA"/>
</dbReference>